<reference evidence="5" key="1">
    <citation type="submission" date="2018-06" db="EMBL/GenBank/DDBJ databases">
        <authorList>
            <person name="Zhirakovskaya E."/>
        </authorList>
    </citation>
    <scope>NUCLEOTIDE SEQUENCE</scope>
</reference>
<dbReference type="Gene3D" id="3.40.50.1100">
    <property type="match status" value="2"/>
</dbReference>
<evidence type="ECO:0000256" key="2">
    <source>
        <dbReference type="ARBA" id="ARBA00022898"/>
    </source>
</evidence>
<evidence type="ECO:0000313" key="5">
    <source>
        <dbReference type="EMBL" id="VAX41547.1"/>
    </source>
</evidence>
<protein>
    <submittedName>
        <fullName evidence="5">Threonine synthase</fullName>
        <ecNumber evidence="5">4.2.3.1</ecNumber>
    </submittedName>
</protein>
<comment type="cofactor">
    <cofactor evidence="1">
        <name>pyridoxal 5'-phosphate</name>
        <dbReference type="ChEBI" id="CHEBI:597326"/>
    </cofactor>
</comment>
<dbReference type="EMBL" id="UOGK01000561">
    <property type="protein sequence ID" value="VAX41547.1"/>
    <property type="molecule type" value="Genomic_DNA"/>
</dbReference>
<proteinExistence type="predicted"/>
<evidence type="ECO:0000256" key="3">
    <source>
        <dbReference type="ARBA" id="ARBA00023239"/>
    </source>
</evidence>
<dbReference type="Pfam" id="PF00291">
    <property type="entry name" value="PALP"/>
    <property type="match status" value="1"/>
</dbReference>
<gene>
    <name evidence="5" type="ORF">MNBD_PLANCTO03-1306</name>
</gene>
<dbReference type="GO" id="GO:0004795">
    <property type="term" value="F:threonine synthase activity"/>
    <property type="evidence" value="ECO:0007669"/>
    <property type="project" value="UniProtKB-EC"/>
</dbReference>
<dbReference type="EC" id="4.2.3.1" evidence="5"/>
<keyword evidence="3 5" id="KW-0456">Lyase</keyword>
<dbReference type="GO" id="GO:0006565">
    <property type="term" value="P:L-serine catabolic process"/>
    <property type="evidence" value="ECO:0007669"/>
    <property type="project" value="TreeGrafter"/>
</dbReference>
<dbReference type="InterPro" id="IPR036052">
    <property type="entry name" value="TrpB-like_PALP_sf"/>
</dbReference>
<evidence type="ECO:0000256" key="1">
    <source>
        <dbReference type="ARBA" id="ARBA00001933"/>
    </source>
</evidence>
<dbReference type="GO" id="GO:0004794">
    <property type="term" value="F:threonine deaminase activity"/>
    <property type="evidence" value="ECO:0007669"/>
    <property type="project" value="TreeGrafter"/>
</dbReference>
<dbReference type="PANTHER" id="PTHR48078">
    <property type="entry name" value="THREONINE DEHYDRATASE, MITOCHONDRIAL-RELATED"/>
    <property type="match status" value="1"/>
</dbReference>
<sequence>MNDRLRKNFITDCVCIICGRSSPLPTSAGTCPFCNDPFAIFDIRYDMKAVAASMTREALAARSLNHWRYHELLPIAPDPAAFAWPVGFTPIVEAPRLAGWVGLSRLRCKDDSRNPTASFKDRASSVGVLHALQQGARTIACASTGNAASSLAGFAAMAGLPAVIFVPRRAPEPKVAQLLIFGAEVRRVRGTYAQAYDLCIAECAAHGWYNRNCAINPFLIEGKKTCGLEIAEQTATDLPEWVVVS</sequence>
<dbReference type="GO" id="GO:0003941">
    <property type="term" value="F:L-serine ammonia-lyase activity"/>
    <property type="evidence" value="ECO:0007669"/>
    <property type="project" value="TreeGrafter"/>
</dbReference>
<dbReference type="AlphaFoldDB" id="A0A3B1E8K4"/>
<keyword evidence="2" id="KW-0663">Pyridoxal phosphate</keyword>
<dbReference type="InterPro" id="IPR001926">
    <property type="entry name" value="TrpB-like_PALP"/>
</dbReference>
<dbReference type="InterPro" id="IPR050147">
    <property type="entry name" value="Ser/Thr_Dehydratase"/>
</dbReference>
<dbReference type="SUPFAM" id="SSF53686">
    <property type="entry name" value="Tryptophan synthase beta subunit-like PLP-dependent enzymes"/>
    <property type="match status" value="1"/>
</dbReference>
<organism evidence="5">
    <name type="scientific">hydrothermal vent metagenome</name>
    <dbReference type="NCBI Taxonomy" id="652676"/>
    <lineage>
        <taxon>unclassified sequences</taxon>
        <taxon>metagenomes</taxon>
        <taxon>ecological metagenomes</taxon>
    </lineage>
</organism>
<dbReference type="GO" id="GO:0006567">
    <property type="term" value="P:L-threonine catabolic process"/>
    <property type="evidence" value="ECO:0007669"/>
    <property type="project" value="TreeGrafter"/>
</dbReference>
<dbReference type="PANTHER" id="PTHR48078:SF6">
    <property type="entry name" value="L-THREONINE DEHYDRATASE CATABOLIC TDCB"/>
    <property type="match status" value="1"/>
</dbReference>
<dbReference type="GO" id="GO:0009097">
    <property type="term" value="P:isoleucine biosynthetic process"/>
    <property type="evidence" value="ECO:0007669"/>
    <property type="project" value="TreeGrafter"/>
</dbReference>
<name>A0A3B1E8K4_9ZZZZ</name>
<feature type="non-terminal residue" evidence="5">
    <location>
        <position position="245"/>
    </location>
</feature>
<accession>A0A3B1E8K4</accession>
<feature type="domain" description="Tryptophan synthase beta chain-like PALP" evidence="4">
    <location>
        <begin position="86"/>
        <end position="244"/>
    </location>
</feature>
<evidence type="ECO:0000259" key="4">
    <source>
        <dbReference type="Pfam" id="PF00291"/>
    </source>
</evidence>